<sequence length="190" mass="21959">MPENLRVSRESIIAMGMEALHEIGSDYICSICIINGGSCCQGCKQLAPGVGCQLRNTGCTAWLCGFLKFFLYELGLLQEWIDFWDEVPGQGYREDYTPETFVVTKELRHPDIRKLGESFAADLRELTKSHLIPGFILNLREKFDRYIDLLMEPGYDPQKRGGIKQRIKIWSGIFQQFQQELREYKHMLNV</sequence>
<gene>
    <name evidence="1" type="ORF">A8990_14031</name>
</gene>
<protein>
    <recommendedName>
        <fullName evidence="3">DNA mismatch repair protein</fullName>
    </recommendedName>
</protein>
<proteinExistence type="predicted"/>
<dbReference type="OrthoDB" id="2909105at2"/>
<keyword evidence="2" id="KW-1185">Reference proteome</keyword>
<dbReference type="EMBL" id="QTTN01000040">
    <property type="protein sequence ID" value="REE67982.1"/>
    <property type="molecule type" value="Genomic_DNA"/>
</dbReference>
<comment type="caution">
    <text evidence="1">The sequence shown here is derived from an EMBL/GenBank/DDBJ whole genome shotgun (WGS) entry which is preliminary data.</text>
</comment>
<evidence type="ECO:0000313" key="1">
    <source>
        <dbReference type="EMBL" id="REE67982.1"/>
    </source>
</evidence>
<accession>A0A3D9R3S6</accession>
<dbReference type="AlphaFoldDB" id="A0A3D9R3S6"/>
<dbReference type="RefSeq" id="WP_116191768.1">
    <property type="nucleotide sequence ID" value="NZ_QTTN01000040.1"/>
</dbReference>
<organism evidence="1 2">
    <name type="scientific">Paenibacillus taihuensis</name>
    <dbReference type="NCBI Taxonomy" id="1156355"/>
    <lineage>
        <taxon>Bacteria</taxon>
        <taxon>Bacillati</taxon>
        <taxon>Bacillota</taxon>
        <taxon>Bacilli</taxon>
        <taxon>Bacillales</taxon>
        <taxon>Paenibacillaceae</taxon>
        <taxon>Paenibacillus</taxon>
    </lineage>
</organism>
<dbReference type="Proteomes" id="UP000256304">
    <property type="component" value="Unassembled WGS sequence"/>
</dbReference>
<reference evidence="1 2" key="1">
    <citation type="submission" date="2018-08" db="EMBL/GenBank/DDBJ databases">
        <title>Genomic Encyclopedia of Type Strains, Phase III (KMG-III): the genomes of soil and plant-associated and newly described type strains.</title>
        <authorList>
            <person name="Whitman W."/>
        </authorList>
    </citation>
    <scope>NUCLEOTIDE SEQUENCE [LARGE SCALE GENOMIC DNA]</scope>
    <source>
        <strain evidence="1 2">CGMCC 1.10966</strain>
    </source>
</reference>
<evidence type="ECO:0008006" key="3">
    <source>
        <dbReference type="Google" id="ProtNLM"/>
    </source>
</evidence>
<name>A0A3D9R3S6_9BACL</name>
<evidence type="ECO:0000313" key="2">
    <source>
        <dbReference type="Proteomes" id="UP000256304"/>
    </source>
</evidence>